<evidence type="ECO:0008006" key="4">
    <source>
        <dbReference type="Google" id="ProtNLM"/>
    </source>
</evidence>
<feature type="transmembrane region" description="Helical" evidence="1">
    <location>
        <begin position="53"/>
        <end position="71"/>
    </location>
</feature>
<evidence type="ECO:0000313" key="3">
    <source>
        <dbReference type="Proteomes" id="UP000008457"/>
    </source>
</evidence>
<dbReference type="STRING" id="697281.Mahau_0600"/>
<accession>F3ZZY5</accession>
<evidence type="ECO:0000256" key="1">
    <source>
        <dbReference type="SAM" id="Phobius"/>
    </source>
</evidence>
<dbReference type="EMBL" id="CP002360">
    <property type="protein sequence ID" value="AEE95803.1"/>
    <property type="molecule type" value="Genomic_DNA"/>
</dbReference>
<dbReference type="KEGG" id="mas:Mahau_0600"/>
<organism evidence="2 3">
    <name type="scientific">Mahella australiensis (strain DSM 15567 / CIP 107919 / 50-1 BON)</name>
    <dbReference type="NCBI Taxonomy" id="697281"/>
    <lineage>
        <taxon>Bacteria</taxon>
        <taxon>Bacillati</taxon>
        <taxon>Bacillota</taxon>
        <taxon>Clostridia</taxon>
        <taxon>Thermoanaerobacterales</taxon>
        <taxon>Thermoanaerobacterales Family IV. Incertae Sedis</taxon>
        <taxon>Mahella</taxon>
    </lineage>
</organism>
<dbReference type="HOGENOM" id="CLU_184244_0_0_9"/>
<dbReference type="eggNOG" id="ENOG50333I5">
    <property type="taxonomic scope" value="Bacteria"/>
</dbReference>
<reference evidence="2 3" key="2">
    <citation type="journal article" date="2011" name="Stand. Genomic Sci.">
        <title>Complete genome sequence of Mahella australiensis type strain (50-1 BON).</title>
        <authorList>
            <person name="Sikorski J."/>
            <person name="Teshima H."/>
            <person name="Nolan M."/>
            <person name="Lucas S."/>
            <person name="Hammon N."/>
            <person name="Deshpande S."/>
            <person name="Cheng J.F."/>
            <person name="Pitluck S."/>
            <person name="Liolios K."/>
            <person name="Pagani I."/>
            <person name="Ivanova N."/>
            <person name="Huntemann M."/>
            <person name="Mavromatis K."/>
            <person name="Ovchinikova G."/>
            <person name="Pati A."/>
            <person name="Tapia R."/>
            <person name="Han C."/>
            <person name="Goodwin L."/>
            <person name="Chen A."/>
            <person name="Palaniappan K."/>
            <person name="Land M."/>
            <person name="Hauser L."/>
            <person name="Ngatchou-Djao O.D."/>
            <person name="Rohde M."/>
            <person name="Pukall R."/>
            <person name="Spring S."/>
            <person name="Abt B."/>
            <person name="Goker M."/>
            <person name="Detter J.C."/>
            <person name="Woyke T."/>
            <person name="Bristow J."/>
            <person name="Markowitz V."/>
            <person name="Hugenholtz P."/>
            <person name="Eisen J.A."/>
            <person name="Kyrpides N.C."/>
            <person name="Klenk H.P."/>
            <person name="Lapidus A."/>
        </authorList>
    </citation>
    <scope>NUCLEOTIDE SEQUENCE [LARGE SCALE GENOMIC DNA]</scope>
    <source>
        <strain evidence="3">DSM 15567 / CIP 107919 / 50-1 BON</strain>
    </source>
</reference>
<proteinExistence type="predicted"/>
<name>F3ZZY5_MAHA5</name>
<keyword evidence="1" id="KW-0472">Membrane</keyword>
<keyword evidence="3" id="KW-1185">Reference proteome</keyword>
<keyword evidence="1" id="KW-1133">Transmembrane helix</keyword>
<dbReference type="AlphaFoldDB" id="F3ZZY5"/>
<keyword evidence="1" id="KW-0812">Transmembrane</keyword>
<feature type="transmembrane region" description="Helical" evidence="1">
    <location>
        <begin position="28"/>
        <end position="46"/>
    </location>
</feature>
<dbReference type="Proteomes" id="UP000008457">
    <property type="component" value="Chromosome"/>
</dbReference>
<sequence>MEIYDVAIIPLIVGITELFKMLGLPTKFAAVAAVISGVVIGIVYVAPGDIAKGIFVGLSLGLAASGLYSGVKNTVEGVKGE</sequence>
<evidence type="ECO:0000313" key="2">
    <source>
        <dbReference type="EMBL" id="AEE95803.1"/>
    </source>
</evidence>
<gene>
    <name evidence="2" type="ordered locus">Mahau_0600</name>
</gene>
<dbReference type="RefSeq" id="WP_013780236.1">
    <property type="nucleotide sequence ID" value="NC_015520.1"/>
</dbReference>
<reference evidence="3" key="1">
    <citation type="submission" date="2010-11" db="EMBL/GenBank/DDBJ databases">
        <title>The complete genome of Mahella australiensis DSM 15567.</title>
        <authorList>
            <consortium name="US DOE Joint Genome Institute (JGI-PGF)"/>
            <person name="Lucas S."/>
            <person name="Copeland A."/>
            <person name="Lapidus A."/>
            <person name="Bruce D."/>
            <person name="Goodwin L."/>
            <person name="Pitluck S."/>
            <person name="Kyrpides N."/>
            <person name="Mavromatis K."/>
            <person name="Pagani I."/>
            <person name="Ivanova N."/>
            <person name="Teshima H."/>
            <person name="Brettin T."/>
            <person name="Detter J.C."/>
            <person name="Han C."/>
            <person name="Tapia R."/>
            <person name="Land M."/>
            <person name="Hauser L."/>
            <person name="Markowitz V."/>
            <person name="Cheng J.-F."/>
            <person name="Hugenholtz P."/>
            <person name="Woyke T."/>
            <person name="Wu D."/>
            <person name="Spring S."/>
            <person name="Pukall R."/>
            <person name="Steenblock K."/>
            <person name="Schneider S."/>
            <person name="Klenk H.-P."/>
            <person name="Eisen J.A."/>
        </authorList>
    </citation>
    <scope>NUCLEOTIDE SEQUENCE [LARGE SCALE GENOMIC DNA]</scope>
    <source>
        <strain evidence="3">DSM 15567 / CIP 107919 / 50-1 BON</strain>
    </source>
</reference>
<protein>
    <recommendedName>
        <fullName evidence="4">Holin</fullName>
    </recommendedName>
</protein>